<dbReference type="Gene3D" id="3.10.580.10">
    <property type="entry name" value="CBS-domain"/>
    <property type="match status" value="1"/>
</dbReference>
<feature type="domain" description="CBS" evidence="4">
    <location>
        <begin position="175"/>
        <end position="234"/>
    </location>
</feature>
<sequence length="645" mass="72113">MNTNPLPGIIEFLKTVVPFNTLDNDTLGKVVTAIQVAFYPAGQQIIHKGEPSGGFLYIVETGCARISITDESAEEILVDLRGEGDSFGAVSLIEGKNALFNITAQEDLIAFLVPKATVDRLLADYSQFRRYLGFSLARNFKAVRRSADAQLDLLTIENQIQFDQFMTGKRVRELMSRNLLTCDRQTSVRLAAQRMKARGVGSIIILDTQDQPTGILTDTDLRNQIVADGHGLDIPVGRIMTTPVRNIAPDAFAFDALLDMSRFAINHIVVTKNQRAMGIISEHDFQLATGTTPVGMIGDITNATSIDELVGKRAHIDRVLEMAMQRSGAVKPMIALVAELNDRVTRQFIRVIEGEMAADKWGPPPVPYCWLAMGSEGRREQTLCTDQDNALLYQDIDPSRESATREWFLTLAKKVVDALARFGIPRCKGGVMASNPQWCLGQSAWRQMFADWIDNPTPERMRLATVFFDFRSISDGFDGARQLRRQLTEMAVGKRHYARQMTANALTNRPPLGFLRQFVVETSGAHSRGLNLKLHGLTPVVDAARIIALETGIPETNTMARLHKIQQQQVLDADFTAAIDDAYDYINFIRISHHLLARGQGLQMNNFVDPAQLNPMERKVLKESFTIVRQLQDLLSRRYQFWSMG</sequence>
<dbReference type="Pfam" id="PF00027">
    <property type="entry name" value="cNMP_binding"/>
    <property type="match status" value="1"/>
</dbReference>
<evidence type="ECO:0000256" key="1">
    <source>
        <dbReference type="ARBA" id="ARBA00022737"/>
    </source>
</evidence>
<evidence type="ECO:0000256" key="2">
    <source>
        <dbReference type="PROSITE-ProRule" id="PRU00703"/>
    </source>
</evidence>
<dbReference type="SMART" id="SM00100">
    <property type="entry name" value="cNMP"/>
    <property type="match status" value="1"/>
</dbReference>
<dbReference type="EMBL" id="AP021875">
    <property type="protein sequence ID" value="BBO75953.1"/>
    <property type="molecule type" value="Genomic_DNA"/>
</dbReference>
<accession>A0A5K7Z7W6</accession>
<keyword evidence="6" id="KW-1185">Reference proteome</keyword>
<dbReference type="InterPro" id="IPR018490">
    <property type="entry name" value="cNMP-bd_dom_sf"/>
</dbReference>
<dbReference type="GO" id="GO:0008773">
    <property type="term" value="F:[protein-PII] uridylyltransferase activity"/>
    <property type="evidence" value="ECO:0007669"/>
    <property type="project" value="InterPro"/>
</dbReference>
<dbReference type="InterPro" id="IPR043519">
    <property type="entry name" value="NT_sf"/>
</dbReference>
<dbReference type="KEGG" id="dwd:DSCW_33700"/>
<dbReference type="Pfam" id="PF00571">
    <property type="entry name" value="CBS"/>
    <property type="match status" value="2"/>
</dbReference>
<dbReference type="CDD" id="cd00038">
    <property type="entry name" value="CAP_ED"/>
    <property type="match status" value="1"/>
</dbReference>
<dbReference type="PROSITE" id="PS51371">
    <property type="entry name" value="CBS"/>
    <property type="match status" value="1"/>
</dbReference>
<dbReference type="PANTHER" id="PTHR48108:SF31">
    <property type="entry name" value="CBS DOMAIN AND CYCLIC NUCLEOTIDE-REGULATED NUCLEOTIDYLTRANSFERASE"/>
    <property type="match status" value="1"/>
</dbReference>
<keyword evidence="2" id="KW-0129">CBS domain</keyword>
<proteinExistence type="predicted"/>
<name>A0A5K7Z7W6_9BACT</name>
<dbReference type="CDD" id="cd04587">
    <property type="entry name" value="CBS_pair_CAP-ED_NT_Pol-beta-like_DUF294_assoc"/>
    <property type="match status" value="1"/>
</dbReference>
<dbReference type="AlphaFoldDB" id="A0A5K7Z7W6"/>
<dbReference type="InterPro" id="IPR051462">
    <property type="entry name" value="CBS_domain-containing"/>
</dbReference>
<dbReference type="InterPro" id="IPR046342">
    <property type="entry name" value="CBS_dom_sf"/>
</dbReference>
<dbReference type="SMART" id="SM00116">
    <property type="entry name" value="CBS"/>
    <property type="match status" value="2"/>
</dbReference>
<dbReference type="InterPro" id="IPR005105">
    <property type="entry name" value="GlnD_Uridyltrans_N"/>
</dbReference>
<gene>
    <name evidence="5" type="ORF">DSCW_33700</name>
</gene>
<keyword evidence="1" id="KW-0677">Repeat</keyword>
<evidence type="ECO:0000259" key="4">
    <source>
        <dbReference type="PROSITE" id="PS51371"/>
    </source>
</evidence>
<dbReference type="Pfam" id="PF10335">
    <property type="entry name" value="DUF294_C"/>
    <property type="match status" value="1"/>
</dbReference>
<keyword evidence="5" id="KW-0808">Transferase</keyword>
<evidence type="ECO:0000313" key="6">
    <source>
        <dbReference type="Proteomes" id="UP000427769"/>
    </source>
</evidence>
<dbReference type="RefSeq" id="WP_155304824.1">
    <property type="nucleotide sequence ID" value="NZ_AP021875.1"/>
</dbReference>
<dbReference type="InterPro" id="IPR000595">
    <property type="entry name" value="cNMP-bd_dom"/>
</dbReference>
<dbReference type="InterPro" id="IPR018821">
    <property type="entry name" value="DUF294_put_nucleoTrafse_sb-bd"/>
</dbReference>
<dbReference type="CDD" id="cd05401">
    <property type="entry name" value="NT_GlnE_GlnD_like"/>
    <property type="match status" value="1"/>
</dbReference>
<evidence type="ECO:0000259" key="3">
    <source>
        <dbReference type="PROSITE" id="PS50042"/>
    </source>
</evidence>
<organism evidence="5 6">
    <name type="scientific">Desulfosarcina widdelii</name>
    <dbReference type="NCBI Taxonomy" id="947919"/>
    <lineage>
        <taxon>Bacteria</taxon>
        <taxon>Pseudomonadati</taxon>
        <taxon>Thermodesulfobacteriota</taxon>
        <taxon>Desulfobacteria</taxon>
        <taxon>Desulfobacterales</taxon>
        <taxon>Desulfosarcinaceae</taxon>
        <taxon>Desulfosarcina</taxon>
    </lineage>
</organism>
<dbReference type="InterPro" id="IPR000644">
    <property type="entry name" value="CBS_dom"/>
</dbReference>
<dbReference type="InterPro" id="IPR014710">
    <property type="entry name" value="RmlC-like_jellyroll"/>
</dbReference>
<reference evidence="5 6" key="1">
    <citation type="submission" date="2019-11" db="EMBL/GenBank/DDBJ databases">
        <title>Comparative genomics of hydrocarbon-degrading Desulfosarcina strains.</title>
        <authorList>
            <person name="Watanabe M."/>
            <person name="Kojima H."/>
            <person name="Fukui M."/>
        </authorList>
    </citation>
    <scope>NUCLEOTIDE SEQUENCE [LARGE SCALE GENOMIC DNA]</scope>
    <source>
        <strain evidence="5 6">PP31</strain>
    </source>
</reference>
<evidence type="ECO:0000313" key="5">
    <source>
        <dbReference type="EMBL" id="BBO75953.1"/>
    </source>
</evidence>
<dbReference type="OrthoDB" id="9808528at2"/>
<dbReference type="Pfam" id="PF03445">
    <property type="entry name" value="DUF294"/>
    <property type="match status" value="1"/>
</dbReference>
<feature type="domain" description="Cyclic nucleotide-binding" evidence="3">
    <location>
        <begin position="18"/>
        <end position="139"/>
    </location>
</feature>
<protein>
    <submittedName>
        <fullName evidence="5">Nucleotidyltransferase family protein</fullName>
    </submittedName>
</protein>
<dbReference type="Gene3D" id="2.60.120.10">
    <property type="entry name" value="Jelly Rolls"/>
    <property type="match status" value="1"/>
</dbReference>
<dbReference type="SUPFAM" id="SSF54631">
    <property type="entry name" value="CBS-domain pair"/>
    <property type="match status" value="1"/>
</dbReference>
<dbReference type="PANTHER" id="PTHR48108">
    <property type="entry name" value="CBS DOMAIN-CONTAINING PROTEIN CBSX2, CHLOROPLASTIC"/>
    <property type="match status" value="1"/>
</dbReference>
<dbReference type="SUPFAM" id="SSF51206">
    <property type="entry name" value="cAMP-binding domain-like"/>
    <property type="match status" value="1"/>
</dbReference>
<dbReference type="SUPFAM" id="SSF81301">
    <property type="entry name" value="Nucleotidyltransferase"/>
    <property type="match status" value="1"/>
</dbReference>
<dbReference type="PROSITE" id="PS50042">
    <property type="entry name" value="CNMP_BINDING_3"/>
    <property type="match status" value="1"/>
</dbReference>
<dbReference type="Proteomes" id="UP000427769">
    <property type="component" value="Chromosome"/>
</dbReference>